<proteinExistence type="predicted"/>
<keyword evidence="3" id="KW-1185">Reference proteome</keyword>
<evidence type="ECO:0000256" key="1">
    <source>
        <dbReference type="SAM" id="MobiDB-lite"/>
    </source>
</evidence>
<dbReference type="OrthoDB" id="5899443at2759"/>
<gene>
    <name evidence="2" type="primary">Cnig_chr_V.g19446</name>
    <name evidence="2" type="ORF">B9Z55_019446</name>
</gene>
<dbReference type="Proteomes" id="UP000230233">
    <property type="component" value="Chromosome V"/>
</dbReference>
<evidence type="ECO:0000313" key="2">
    <source>
        <dbReference type="EMBL" id="PIC27081.1"/>
    </source>
</evidence>
<reference evidence="3" key="1">
    <citation type="submission" date="2017-10" db="EMBL/GenBank/DDBJ databases">
        <title>Rapid genome shrinkage in a self-fertile nematode reveals novel sperm competition proteins.</title>
        <authorList>
            <person name="Yin D."/>
            <person name="Schwarz E.M."/>
            <person name="Thomas C.G."/>
            <person name="Felde R.L."/>
            <person name="Korf I.F."/>
            <person name="Cutter A.D."/>
            <person name="Schartner C.M."/>
            <person name="Ralston E.J."/>
            <person name="Meyer B.J."/>
            <person name="Haag E.S."/>
        </authorList>
    </citation>
    <scope>NUCLEOTIDE SEQUENCE [LARGE SCALE GENOMIC DNA]</scope>
    <source>
        <strain evidence="3">JU1422</strain>
    </source>
</reference>
<evidence type="ECO:0000313" key="3">
    <source>
        <dbReference type="Proteomes" id="UP000230233"/>
    </source>
</evidence>
<feature type="region of interest" description="Disordered" evidence="1">
    <location>
        <begin position="1"/>
        <end position="30"/>
    </location>
</feature>
<protein>
    <submittedName>
        <fullName evidence="2">Uncharacterized protein</fullName>
    </submittedName>
</protein>
<name>A0A2G5TJ27_9PELO</name>
<feature type="compositionally biased region" description="Basic and acidic residues" evidence="1">
    <location>
        <begin position="12"/>
        <end position="21"/>
    </location>
</feature>
<dbReference type="AlphaFoldDB" id="A0A2G5TJ27"/>
<accession>A0A2G5TJ27</accession>
<organism evidence="2 3">
    <name type="scientific">Caenorhabditis nigoni</name>
    <dbReference type="NCBI Taxonomy" id="1611254"/>
    <lineage>
        <taxon>Eukaryota</taxon>
        <taxon>Metazoa</taxon>
        <taxon>Ecdysozoa</taxon>
        <taxon>Nematoda</taxon>
        <taxon>Chromadorea</taxon>
        <taxon>Rhabditida</taxon>
        <taxon>Rhabditina</taxon>
        <taxon>Rhabditomorpha</taxon>
        <taxon>Rhabditoidea</taxon>
        <taxon>Rhabditidae</taxon>
        <taxon>Peloderinae</taxon>
        <taxon>Caenorhabditis</taxon>
    </lineage>
</organism>
<sequence>MPLPSAQCQEPRAIEGQERKSQWTRARSRNPTYGQTEIDLAGQFFFYFRVSELKAVQHQAARTDPVDKTIVDPQIQKWTNFMIQNFFVGNNSVGQLPEFVGKEPKRTFSSFFRFLRLLVFGYETQWTSHRLPRTTIGHLHVPINFSVGQDQSTFGYFPDSHPLPPGASLLRETFGTESGRRTLNEVVNTIQGHGSASGQSSSWINIGTRVPA</sequence>
<comment type="caution">
    <text evidence="2">The sequence shown here is derived from an EMBL/GenBank/DDBJ whole genome shotgun (WGS) entry which is preliminary data.</text>
</comment>
<dbReference type="EMBL" id="PDUG01000005">
    <property type="protein sequence ID" value="PIC27081.1"/>
    <property type="molecule type" value="Genomic_DNA"/>
</dbReference>